<dbReference type="BioCyc" id="MMAZ1236903:G139K-1230-MONOMER"/>
<organism evidence="1 2">
    <name type="scientific">Methanosarcina mazei Tuc01</name>
    <dbReference type="NCBI Taxonomy" id="1236903"/>
    <lineage>
        <taxon>Archaea</taxon>
        <taxon>Methanobacteriati</taxon>
        <taxon>Methanobacteriota</taxon>
        <taxon>Stenosarchaea group</taxon>
        <taxon>Methanomicrobia</taxon>
        <taxon>Methanosarcinales</taxon>
        <taxon>Methanosarcinaceae</taxon>
        <taxon>Methanosarcina</taxon>
    </lineage>
</organism>
<accession>M1P898</accession>
<dbReference type="HOGENOM" id="CLU_3178589_0_0_2"/>
<evidence type="ECO:0000313" key="1">
    <source>
        <dbReference type="EMBL" id="AGF96672.1"/>
    </source>
</evidence>
<protein>
    <submittedName>
        <fullName evidence="1">Uncharacterized protein</fullName>
    </submittedName>
</protein>
<gene>
    <name evidence="1" type="ORF">MmTuc01_1288</name>
</gene>
<dbReference type="AlphaFoldDB" id="M1P898"/>
<name>M1P898_METMZ</name>
<dbReference type="EMBL" id="CP004144">
    <property type="protein sequence ID" value="AGF96672.1"/>
    <property type="molecule type" value="Genomic_DNA"/>
</dbReference>
<proteinExistence type="predicted"/>
<sequence length="46" mass="5426">MKRPLFRKKKNPAGRFGGIINKHFHFYRNLDCPTFSLKAIRIFSSS</sequence>
<reference evidence="1 2" key="1">
    <citation type="journal article" date="2013" name="Genome Announc.">
        <title>Complete Genome of a Methanosarcina mazei Strain Isolated from Sediment Samples from an Amazonian Flooded Area.</title>
        <authorList>
            <person name="Assis das Gracas D."/>
            <person name="Thiago Juca Ramos R."/>
            <person name="Vieira Araujo A.C."/>
            <person name="Zahlouth R."/>
            <person name="Ribeiro Carneiro A."/>
            <person name="Souza Lopes T."/>
            <person name="Azevedo Barauna R."/>
            <person name="Azevedo V."/>
            <person name="Cruz Schneider M.P."/>
            <person name="Pellizari V.H."/>
            <person name="Silva A."/>
        </authorList>
    </citation>
    <scope>NUCLEOTIDE SEQUENCE [LARGE SCALE GENOMIC DNA]</scope>
    <source>
        <strain evidence="1 2">Tuc01</strain>
    </source>
</reference>
<dbReference type="KEGG" id="mmaz:MmTuc01_1288"/>
<evidence type="ECO:0000313" key="2">
    <source>
        <dbReference type="Proteomes" id="UP000011718"/>
    </source>
</evidence>
<dbReference type="Proteomes" id="UP000011718">
    <property type="component" value="Chromosome"/>
</dbReference>